<evidence type="ECO:0000256" key="1">
    <source>
        <dbReference type="SAM" id="Phobius"/>
    </source>
</evidence>
<proteinExistence type="predicted"/>
<feature type="transmembrane region" description="Helical" evidence="1">
    <location>
        <begin position="100"/>
        <end position="121"/>
    </location>
</feature>
<dbReference type="AlphaFoldDB" id="A0A1F6DZZ1"/>
<feature type="transmembrane region" description="Helical" evidence="1">
    <location>
        <begin position="173"/>
        <end position="195"/>
    </location>
</feature>
<dbReference type="Pfam" id="PF09997">
    <property type="entry name" value="DUF2238"/>
    <property type="match status" value="1"/>
</dbReference>
<evidence type="ECO:0000313" key="3">
    <source>
        <dbReference type="Proteomes" id="UP000178572"/>
    </source>
</evidence>
<accession>A0A1F6DZZ1</accession>
<gene>
    <name evidence="2" type="ORF">A3C21_00585</name>
</gene>
<reference evidence="2 3" key="1">
    <citation type="journal article" date="2016" name="Nat. Commun.">
        <title>Thousands of microbial genomes shed light on interconnected biogeochemical processes in an aquifer system.</title>
        <authorList>
            <person name="Anantharaman K."/>
            <person name="Brown C.T."/>
            <person name="Hug L.A."/>
            <person name="Sharon I."/>
            <person name="Castelle C.J."/>
            <person name="Probst A.J."/>
            <person name="Thomas B.C."/>
            <person name="Singh A."/>
            <person name="Wilkins M.J."/>
            <person name="Karaoz U."/>
            <person name="Brodie E.L."/>
            <person name="Williams K.H."/>
            <person name="Hubbard S.S."/>
            <person name="Banfield J.F."/>
        </authorList>
    </citation>
    <scope>NUCLEOTIDE SEQUENCE [LARGE SCALE GENOMIC DNA]</scope>
</reference>
<name>A0A1F6DZZ1_9BACT</name>
<sequence>MDRASIVEAYRNRWTLFIHYGLRASILAATGYFAFRGDWASVFSTVLVFILMSAPSVLKYRYRFYLPFALDLGIVGFVFATVFLGHVANFYDSVPLWDKFLHFQSGLLLGVTGFVLVYTLNEQKSVHLDLSPGFVSFFAVTFSLAIGVVWEIVEFAGDFYFLETWQNGNADTMWDLIAAGAGALIVSVAGYVWMLREARLPFTPRLFRFFRKKKKQALPRDRSRGSDIPASSS</sequence>
<evidence type="ECO:0008006" key="4">
    <source>
        <dbReference type="Google" id="ProtNLM"/>
    </source>
</evidence>
<feature type="transmembrane region" description="Helical" evidence="1">
    <location>
        <begin position="65"/>
        <end position="88"/>
    </location>
</feature>
<comment type="caution">
    <text evidence="2">The sequence shown here is derived from an EMBL/GenBank/DDBJ whole genome shotgun (WGS) entry which is preliminary data.</text>
</comment>
<feature type="transmembrane region" description="Helical" evidence="1">
    <location>
        <begin position="133"/>
        <end position="153"/>
    </location>
</feature>
<dbReference type="InterPro" id="IPR014509">
    <property type="entry name" value="YjdF-like"/>
</dbReference>
<organism evidence="2 3">
    <name type="scientific">Candidatus Kaiserbacteria bacterium RIFCSPHIGHO2_02_FULL_59_21</name>
    <dbReference type="NCBI Taxonomy" id="1798500"/>
    <lineage>
        <taxon>Bacteria</taxon>
        <taxon>Candidatus Kaiseribacteriota</taxon>
    </lineage>
</organism>
<feature type="transmembrane region" description="Helical" evidence="1">
    <location>
        <begin position="39"/>
        <end position="58"/>
    </location>
</feature>
<evidence type="ECO:0000313" key="2">
    <source>
        <dbReference type="EMBL" id="OGG66897.1"/>
    </source>
</evidence>
<protein>
    <recommendedName>
        <fullName evidence="4">DUF2238 domain-containing protein</fullName>
    </recommendedName>
</protein>
<dbReference type="Proteomes" id="UP000178572">
    <property type="component" value="Unassembled WGS sequence"/>
</dbReference>
<feature type="transmembrane region" description="Helical" evidence="1">
    <location>
        <begin position="12"/>
        <end position="33"/>
    </location>
</feature>
<keyword evidence="1" id="KW-1133">Transmembrane helix</keyword>
<dbReference type="EMBL" id="MFLN01000035">
    <property type="protein sequence ID" value="OGG66897.1"/>
    <property type="molecule type" value="Genomic_DNA"/>
</dbReference>
<keyword evidence="1" id="KW-0812">Transmembrane</keyword>
<keyword evidence="1" id="KW-0472">Membrane</keyword>